<keyword evidence="3" id="KW-1185">Reference proteome</keyword>
<dbReference type="Proteomes" id="UP001150830">
    <property type="component" value="Unassembled WGS sequence"/>
</dbReference>
<accession>A0A9X3IS29</accession>
<gene>
    <name evidence="2" type="ORF">OUO13_11865</name>
</gene>
<dbReference type="RefSeq" id="WP_283174098.1">
    <property type="nucleotide sequence ID" value="NZ_JAPNOA010000029.1"/>
</dbReference>
<dbReference type="EMBL" id="JAPNOA010000029">
    <property type="protein sequence ID" value="MCY0965887.1"/>
    <property type="molecule type" value="Genomic_DNA"/>
</dbReference>
<feature type="transmembrane region" description="Helical" evidence="1">
    <location>
        <begin position="79"/>
        <end position="97"/>
    </location>
</feature>
<sequence length="140" mass="15465">MSEKMDGFAPRIFPLLVALAIGFFLFVLWIIIDADQGNPNIFLTWVRSIPYGDKFGHFGIFGLLTLLVTLATRCRQIRLLGLRCYLGAVLVAVFAVAEECTQSLFPTRTFDLGDLTADALAIALVVVALKIWQKSRIGTS</sequence>
<dbReference type="AlphaFoldDB" id="A0A9X3IS29"/>
<proteinExistence type="predicted"/>
<feature type="transmembrane region" description="Helical" evidence="1">
    <location>
        <begin position="55"/>
        <end position="72"/>
    </location>
</feature>
<protein>
    <submittedName>
        <fullName evidence="2">VanZ family protein</fullName>
    </submittedName>
</protein>
<keyword evidence="1" id="KW-0472">Membrane</keyword>
<dbReference type="NCBIfam" id="NF037970">
    <property type="entry name" value="vanZ_1"/>
    <property type="match status" value="1"/>
</dbReference>
<evidence type="ECO:0000256" key="1">
    <source>
        <dbReference type="SAM" id="Phobius"/>
    </source>
</evidence>
<evidence type="ECO:0000313" key="2">
    <source>
        <dbReference type="EMBL" id="MCY0965887.1"/>
    </source>
</evidence>
<comment type="caution">
    <text evidence="2">The sequence shown here is derived from an EMBL/GenBank/DDBJ whole genome shotgun (WGS) entry which is preliminary data.</text>
</comment>
<evidence type="ECO:0000313" key="3">
    <source>
        <dbReference type="Proteomes" id="UP001150830"/>
    </source>
</evidence>
<keyword evidence="1" id="KW-1133">Transmembrane helix</keyword>
<keyword evidence="1" id="KW-0812">Transmembrane</keyword>
<reference evidence="2" key="1">
    <citation type="submission" date="2022-11" db="EMBL/GenBank/DDBJ databases">
        <title>Parathalassolutuus dongxingensis gen. nov., sp. nov., a novel member of family Oceanospirillaceae isolated from a coastal shrimp pond in Guangxi, China.</title>
        <authorList>
            <person name="Chen H."/>
        </authorList>
    </citation>
    <scope>NUCLEOTIDE SEQUENCE</scope>
    <source>
        <strain evidence="2">G-43</strain>
    </source>
</reference>
<organism evidence="2 3">
    <name type="scientific">Parathalassolituus penaei</name>
    <dbReference type="NCBI Taxonomy" id="2997323"/>
    <lineage>
        <taxon>Bacteria</taxon>
        <taxon>Pseudomonadati</taxon>
        <taxon>Pseudomonadota</taxon>
        <taxon>Gammaproteobacteria</taxon>
        <taxon>Oceanospirillales</taxon>
        <taxon>Oceanospirillaceae</taxon>
        <taxon>Parathalassolituus</taxon>
    </lineage>
</organism>
<feature type="transmembrane region" description="Helical" evidence="1">
    <location>
        <begin position="112"/>
        <end position="132"/>
    </location>
</feature>
<feature type="transmembrane region" description="Helical" evidence="1">
    <location>
        <begin position="12"/>
        <end position="32"/>
    </location>
</feature>
<name>A0A9X3IS29_9GAMM</name>